<comment type="subcellular location">
    <subcellularLocation>
        <location evidence="1">Membrane</location>
        <topology evidence="1">Multi-pass membrane protein</topology>
    </subcellularLocation>
</comment>
<evidence type="ECO:0000256" key="4">
    <source>
        <dbReference type="ARBA" id="ARBA00022989"/>
    </source>
</evidence>
<feature type="transmembrane region" description="Helical" evidence="6">
    <location>
        <begin position="85"/>
        <end position="104"/>
    </location>
</feature>
<keyword evidence="5 6" id="KW-0472">Membrane</keyword>
<protein>
    <submittedName>
        <fullName evidence="7">Uncharacterized protein</fullName>
    </submittedName>
</protein>
<comment type="similarity">
    <text evidence="2">Belongs to the TMEM45 family.</text>
</comment>
<keyword evidence="3 6" id="KW-0812">Transmembrane</keyword>
<dbReference type="GO" id="GO:0016020">
    <property type="term" value="C:membrane"/>
    <property type="evidence" value="ECO:0007669"/>
    <property type="project" value="UniProtKB-SubCell"/>
</dbReference>
<sequence length="296" mass="32120">MASLATHFTAFLLLFPTGLRRLLSSSSLYFSNPSIFRSRPWFFPSVPKSHAFDLYFLLVALPISSFSMFFLFLTFSGPSASRFAFFQQSFTVFLFWILLLFILLREHVQLSAINEGHVFVLLGIAFLVESSFTGRGISDIGVTGAVYGLLGKLTLLCALSCIYLGLNPTAFWAEFVLSCGLIFKGMWSLQAGLSLGTDAFAPKGCEKLGVVAGQGIVSMKCDVQEDGLRGVALMNLLFVGHAVLVLSVGLVLFGVSSSCGEGSRSGDASGPLLARLETETAPVRQIHELELELELE</sequence>
<feature type="transmembrane region" description="Helical" evidence="6">
    <location>
        <begin position="116"/>
        <end position="134"/>
    </location>
</feature>
<evidence type="ECO:0000313" key="8">
    <source>
        <dbReference type="Proteomes" id="UP001345219"/>
    </source>
</evidence>
<keyword evidence="8" id="KW-1185">Reference proteome</keyword>
<dbReference type="InterPro" id="IPR006904">
    <property type="entry name" value="DUF716"/>
</dbReference>
<evidence type="ECO:0000256" key="1">
    <source>
        <dbReference type="ARBA" id="ARBA00004141"/>
    </source>
</evidence>
<gene>
    <name evidence="7" type="ORF">SAY87_023708</name>
</gene>
<dbReference type="PANTHER" id="PTHR47830:SF2">
    <property type="entry name" value="PROTEIN, PUTATIVE-RELATED"/>
    <property type="match status" value="1"/>
</dbReference>
<feature type="transmembrane region" description="Helical" evidence="6">
    <location>
        <begin position="146"/>
        <end position="166"/>
    </location>
</feature>
<evidence type="ECO:0000256" key="6">
    <source>
        <dbReference type="SAM" id="Phobius"/>
    </source>
</evidence>
<dbReference type="Pfam" id="PF04819">
    <property type="entry name" value="DUF716"/>
    <property type="match status" value="1"/>
</dbReference>
<dbReference type="Proteomes" id="UP001345219">
    <property type="component" value="Chromosome 18"/>
</dbReference>
<keyword evidence="4 6" id="KW-1133">Transmembrane helix</keyword>
<feature type="transmembrane region" description="Helical" evidence="6">
    <location>
        <begin position="54"/>
        <end position="73"/>
    </location>
</feature>
<dbReference type="EMBL" id="JAXIOK010000003">
    <property type="protein sequence ID" value="KAK4775747.1"/>
    <property type="molecule type" value="Genomic_DNA"/>
</dbReference>
<proteinExistence type="inferred from homology"/>
<comment type="caution">
    <text evidence="7">The sequence shown here is derived from an EMBL/GenBank/DDBJ whole genome shotgun (WGS) entry which is preliminary data.</text>
</comment>
<dbReference type="PANTHER" id="PTHR47830">
    <property type="entry name" value="OS11G0534100 PROTEIN"/>
    <property type="match status" value="1"/>
</dbReference>
<evidence type="ECO:0000313" key="7">
    <source>
        <dbReference type="EMBL" id="KAK4775747.1"/>
    </source>
</evidence>
<dbReference type="AlphaFoldDB" id="A0AAN7L766"/>
<accession>A0AAN7L766</accession>
<evidence type="ECO:0000256" key="3">
    <source>
        <dbReference type="ARBA" id="ARBA00022692"/>
    </source>
</evidence>
<feature type="transmembrane region" description="Helical" evidence="6">
    <location>
        <begin position="232"/>
        <end position="255"/>
    </location>
</feature>
<evidence type="ECO:0000256" key="2">
    <source>
        <dbReference type="ARBA" id="ARBA00006948"/>
    </source>
</evidence>
<organism evidence="7 8">
    <name type="scientific">Trapa incisa</name>
    <dbReference type="NCBI Taxonomy" id="236973"/>
    <lineage>
        <taxon>Eukaryota</taxon>
        <taxon>Viridiplantae</taxon>
        <taxon>Streptophyta</taxon>
        <taxon>Embryophyta</taxon>
        <taxon>Tracheophyta</taxon>
        <taxon>Spermatophyta</taxon>
        <taxon>Magnoliopsida</taxon>
        <taxon>eudicotyledons</taxon>
        <taxon>Gunneridae</taxon>
        <taxon>Pentapetalae</taxon>
        <taxon>rosids</taxon>
        <taxon>malvids</taxon>
        <taxon>Myrtales</taxon>
        <taxon>Lythraceae</taxon>
        <taxon>Trapa</taxon>
    </lineage>
</organism>
<reference evidence="7 8" key="1">
    <citation type="journal article" date="2023" name="Hortic Res">
        <title>Pangenome of water caltrop reveals structural variations and asymmetric subgenome divergence after allopolyploidization.</title>
        <authorList>
            <person name="Zhang X."/>
            <person name="Chen Y."/>
            <person name="Wang L."/>
            <person name="Yuan Y."/>
            <person name="Fang M."/>
            <person name="Shi L."/>
            <person name="Lu R."/>
            <person name="Comes H.P."/>
            <person name="Ma Y."/>
            <person name="Chen Y."/>
            <person name="Huang G."/>
            <person name="Zhou Y."/>
            <person name="Zheng Z."/>
            <person name="Qiu Y."/>
        </authorList>
    </citation>
    <scope>NUCLEOTIDE SEQUENCE [LARGE SCALE GENOMIC DNA]</scope>
    <source>
        <tissue evidence="7">Roots</tissue>
    </source>
</reference>
<evidence type="ECO:0000256" key="5">
    <source>
        <dbReference type="ARBA" id="ARBA00023136"/>
    </source>
</evidence>
<name>A0AAN7L766_9MYRT</name>